<proteinExistence type="predicted"/>
<feature type="compositionally biased region" description="Gly residues" evidence="1">
    <location>
        <begin position="1"/>
        <end position="10"/>
    </location>
</feature>
<feature type="compositionally biased region" description="Low complexity" evidence="1">
    <location>
        <begin position="37"/>
        <end position="46"/>
    </location>
</feature>
<evidence type="ECO:0000313" key="4">
    <source>
        <dbReference type="Proteomes" id="UP001491310"/>
    </source>
</evidence>
<keyword evidence="2" id="KW-1133">Transmembrane helix</keyword>
<comment type="caution">
    <text evidence="3">The sequence shown here is derived from an EMBL/GenBank/DDBJ whole genome shotgun (WGS) entry which is preliminary data.</text>
</comment>
<accession>A0ABR2YG53</accession>
<evidence type="ECO:0000256" key="2">
    <source>
        <dbReference type="SAM" id="Phobius"/>
    </source>
</evidence>
<feature type="compositionally biased region" description="Basic and acidic residues" evidence="1">
    <location>
        <begin position="47"/>
        <end position="56"/>
    </location>
</feature>
<sequence length="211" mass="21442">MAGGWAGGEVGLRQFVEEAQEEKQEAPKAGAKKGAKPSKAATSPKQVSDEPGKYPSKESIGPFSGVTGGFAGGERGVQQFVEKGDVELAPEGKGSRQFSTLIIAGGAAVAASLGGLLLDDGVKLGEEAVENGGIPGVNLSTAPIDDNTRLLLQIAVGLLGVVGVSIGVRALVKQVQEGSGKLAEKVLDLGKVGVFWLGVFIAVKYVLESSS</sequence>
<keyword evidence="4" id="KW-1185">Reference proteome</keyword>
<gene>
    <name evidence="3" type="ORF">WJX75_003337</name>
</gene>
<feature type="region of interest" description="Disordered" evidence="1">
    <location>
        <begin position="1"/>
        <end position="61"/>
    </location>
</feature>
<feature type="transmembrane region" description="Helical" evidence="2">
    <location>
        <begin position="98"/>
        <end position="118"/>
    </location>
</feature>
<keyword evidence="2" id="KW-0472">Membrane</keyword>
<evidence type="ECO:0000313" key="3">
    <source>
        <dbReference type="EMBL" id="KAK9904824.1"/>
    </source>
</evidence>
<evidence type="ECO:0000256" key="1">
    <source>
        <dbReference type="SAM" id="MobiDB-lite"/>
    </source>
</evidence>
<protein>
    <submittedName>
        <fullName evidence="3">Uncharacterized protein</fullName>
    </submittedName>
</protein>
<dbReference type="EMBL" id="JALJOT010000012">
    <property type="protein sequence ID" value="KAK9904824.1"/>
    <property type="molecule type" value="Genomic_DNA"/>
</dbReference>
<keyword evidence="2" id="KW-0812">Transmembrane</keyword>
<organism evidence="3 4">
    <name type="scientific">Coccomyxa subellipsoidea</name>
    <dbReference type="NCBI Taxonomy" id="248742"/>
    <lineage>
        <taxon>Eukaryota</taxon>
        <taxon>Viridiplantae</taxon>
        <taxon>Chlorophyta</taxon>
        <taxon>core chlorophytes</taxon>
        <taxon>Trebouxiophyceae</taxon>
        <taxon>Trebouxiophyceae incertae sedis</taxon>
        <taxon>Coccomyxaceae</taxon>
        <taxon>Coccomyxa</taxon>
    </lineage>
</organism>
<reference evidence="3 4" key="1">
    <citation type="journal article" date="2024" name="Nat. Commun.">
        <title>Phylogenomics reveals the evolutionary origins of lichenization in chlorophyte algae.</title>
        <authorList>
            <person name="Puginier C."/>
            <person name="Libourel C."/>
            <person name="Otte J."/>
            <person name="Skaloud P."/>
            <person name="Haon M."/>
            <person name="Grisel S."/>
            <person name="Petersen M."/>
            <person name="Berrin J.G."/>
            <person name="Delaux P.M."/>
            <person name="Dal Grande F."/>
            <person name="Keller J."/>
        </authorList>
    </citation>
    <scope>NUCLEOTIDE SEQUENCE [LARGE SCALE GENOMIC DNA]</scope>
    <source>
        <strain evidence="3 4">SAG 216-7</strain>
    </source>
</reference>
<dbReference type="Proteomes" id="UP001491310">
    <property type="component" value="Unassembled WGS sequence"/>
</dbReference>
<feature type="transmembrane region" description="Helical" evidence="2">
    <location>
        <begin position="150"/>
        <end position="168"/>
    </location>
</feature>
<name>A0ABR2YG53_9CHLO</name>